<accession>A0A1Z4JME9</accession>
<dbReference type="AlphaFoldDB" id="A0A1Z4JME9"/>
<evidence type="ECO:0000313" key="1">
    <source>
        <dbReference type="EMBL" id="BAY57935.1"/>
    </source>
</evidence>
<evidence type="ECO:0000313" key="2">
    <source>
        <dbReference type="Proteomes" id="UP000217895"/>
    </source>
</evidence>
<sequence>MTYSACNIDIDLPDEEAAVDFEDCGDAEYEDWLADYYSDWADFYQQVSDAEDAFRHNLIVKNYEFQARGGFLPGDTVMAEVEPGYWHHCTVLLVGISTLVVSAERSTTVQVITQLNTYWLD</sequence>
<name>A0A1Z4JME9_LEPBY</name>
<protein>
    <submittedName>
        <fullName evidence="1">Uncharacterized protein</fullName>
    </submittedName>
</protein>
<proteinExistence type="predicted"/>
<dbReference type="EMBL" id="AP018203">
    <property type="protein sequence ID" value="BAY57935.1"/>
    <property type="molecule type" value="Genomic_DNA"/>
</dbReference>
<reference evidence="1 2" key="1">
    <citation type="submission" date="2017-06" db="EMBL/GenBank/DDBJ databases">
        <title>Genome sequencing of cyanobaciteial culture collection at National Institute for Environmental Studies (NIES).</title>
        <authorList>
            <person name="Hirose Y."/>
            <person name="Shimura Y."/>
            <person name="Fujisawa T."/>
            <person name="Nakamura Y."/>
            <person name="Kawachi M."/>
        </authorList>
    </citation>
    <scope>NUCLEOTIDE SEQUENCE [LARGE SCALE GENOMIC DNA]</scope>
    <source>
        <strain evidence="1 2">NIES-2135</strain>
    </source>
</reference>
<gene>
    <name evidence="1" type="ORF">NIES2135_48080</name>
</gene>
<keyword evidence="2" id="KW-1185">Reference proteome</keyword>
<dbReference type="Proteomes" id="UP000217895">
    <property type="component" value="Chromosome"/>
</dbReference>
<organism evidence="1 2">
    <name type="scientific">Leptolyngbya boryana NIES-2135</name>
    <dbReference type="NCBI Taxonomy" id="1973484"/>
    <lineage>
        <taxon>Bacteria</taxon>
        <taxon>Bacillati</taxon>
        <taxon>Cyanobacteriota</taxon>
        <taxon>Cyanophyceae</taxon>
        <taxon>Leptolyngbyales</taxon>
        <taxon>Leptolyngbyaceae</taxon>
        <taxon>Leptolyngbya group</taxon>
        <taxon>Leptolyngbya</taxon>
    </lineage>
</organism>